<feature type="region of interest" description="Disordered" evidence="1">
    <location>
        <begin position="199"/>
        <end position="306"/>
    </location>
</feature>
<feature type="region of interest" description="Disordered" evidence="1">
    <location>
        <begin position="456"/>
        <end position="501"/>
    </location>
</feature>
<feature type="compositionally biased region" description="Acidic residues" evidence="1">
    <location>
        <begin position="50"/>
        <end position="85"/>
    </location>
</feature>
<name>A0AAJ6YHL5_9HYME</name>
<keyword evidence="3" id="KW-1185">Reference proteome</keyword>
<keyword evidence="2" id="KW-0732">Signal</keyword>
<feature type="region of interest" description="Disordered" evidence="1">
    <location>
        <begin position="147"/>
        <end position="184"/>
    </location>
</feature>
<evidence type="ECO:0000256" key="2">
    <source>
        <dbReference type="SAM" id="SignalP"/>
    </source>
</evidence>
<dbReference type="AlphaFoldDB" id="A0AAJ6YHL5"/>
<dbReference type="GeneID" id="105362448"/>
<feature type="chain" id="PRO_5042590539" evidence="2">
    <location>
        <begin position="20"/>
        <end position="658"/>
    </location>
</feature>
<dbReference type="RefSeq" id="XP_011498190.1">
    <property type="nucleotide sequence ID" value="XM_011499888.1"/>
</dbReference>
<feature type="region of interest" description="Disordered" evidence="1">
    <location>
        <begin position="358"/>
        <end position="378"/>
    </location>
</feature>
<protein>
    <submittedName>
        <fullName evidence="4">Nucleolin-like</fullName>
    </submittedName>
</protein>
<evidence type="ECO:0000313" key="3">
    <source>
        <dbReference type="Proteomes" id="UP000695007"/>
    </source>
</evidence>
<dbReference type="KEGG" id="csol:105362448"/>
<feature type="compositionally biased region" description="Acidic residues" evidence="1">
    <location>
        <begin position="94"/>
        <end position="107"/>
    </location>
</feature>
<gene>
    <name evidence="4" type="primary">LOC105362448</name>
</gene>
<feature type="region of interest" description="Disordered" evidence="1">
    <location>
        <begin position="639"/>
        <end position="658"/>
    </location>
</feature>
<feature type="compositionally biased region" description="Low complexity" evidence="1">
    <location>
        <begin position="40"/>
        <end position="49"/>
    </location>
</feature>
<sequence>MKLVVVLALLCCITMDVMTTPLPQSNLKNWTAQLVESRQASVAPVPAVSVDDDDDEDDDVDLDITGEDDDDDDDEEEEDDDDDDYLERFIDEVLGGEDDDDDDDETNAVEPATSAAASAVQPVAASANSPVIPPNVQADLNEELNSAAATVSDVDSSVADETGSYEDDEAPEGQAATAVQDGAIEGAESVSNSVVLQQATSGASLAASAASSATADDDDDDDDDEDVDLDITGDDDDDDDDDDEEEEEDDDESIDDEDDDDDDDIDGLADIASARRAPRELKGKGKKHRSGASAKSAKSPQKPTAPVASKLSAMITAPNADVSTIYVAKYNRFVDTILSRINKILKDKYDPVTVKLTNLNSNNKNKSKNKDKTKNKNKNKKLIRRINKSFVKKNEVVIPENKDNTYDPILNFTDNSEIMKLQELTKASKINSTINNSLQNTTATSELVTRLITNEVSASSSTRGSNSNYGKKKNNKPNSRIKSGNKSKNPNRNISSNRIKASITTTMASMISTKKPRSKARATLYGLSSLKRAGDVSVNLMSDHTTIRTKFNLGPLVLKVEKEFGRSTRKEVRSATATTAEMSGRLSLRVYHGGAATLHSIRVLQPKQMRIESADDHDRTREFVWKRSSHIAHLVSQKLSSATRSMLQPPPAPLTDIL</sequence>
<evidence type="ECO:0000256" key="1">
    <source>
        <dbReference type="SAM" id="MobiDB-lite"/>
    </source>
</evidence>
<feature type="compositionally biased region" description="Pro residues" evidence="1">
    <location>
        <begin position="648"/>
        <end position="658"/>
    </location>
</feature>
<feature type="compositionally biased region" description="Low complexity" evidence="1">
    <location>
        <begin position="147"/>
        <end position="160"/>
    </location>
</feature>
<accession>A0AAJ6YHL5</accession>
<evidence type="ECO:0000313" key="4">
    <source>
        <dbReference type="RefSeq" id="XP_011498190.1"/>
    </source>
</evidence>
<feature type="compositionally biased region" description="Low complexity" evidence="1">
    <location>
        <begin position="108"/>
        <end position="130"/>
    </location>
</feature>
<proteinExistence type="predicted"/>
<reference evidence="4" key="1">
    <citation type="submission" date="2025-08" db="UniProtKB">
        <authorList>
            <consortium name="RefSeq"/>
        </authorList>
    </citation>
    <scope>IDENTIFICATION</scope>
</reference>
<feature type="region of interest" description="Disordered" evidence="1">
    <location>
        <begin position="38"/>
        <end position="135"/>
    </location>
</feature>
<feature type="signal peptide" evidence="2">
    <location>
        <begin position="1"/>
        <end position="19"/>
    </location>
</feature>
<feature type="compositionally biased region" description="Acidic residues" evidence="1">
    <location>
        <begin position="215"/>
        <end position="267"/>
    </location>
</feature>
<feature type="compositionally biased region" description="Polar residues" evidence="1">
    <location>
        <begin position="480"/>
        <end position="499"/>
    </location>
</feature>
<feature type="compositionally biased region" description="Low complexity" evidence="1">
    <location>
        <begin position="199"/>
        <end position="214"/>
    </location>
</feature>
<feature type="compositionally biased region" description="Low complexity" evidence="1">
    <location>
        <begin position="457"/>
        <end position="469"/>
    </location>
</feature>
<organism evidence="3 4">
    <name type="scientific">Ceratosolen solmsi marchali</name>
    <dbReference type="NCBI Taxonomy" id="326594"/>
    <lineage>
        <taxon>Eukaryota</taxon>
        <taxon>Metazoa</taxon>
        <taxon>Ecdysozoa</taxon>
        <taxon>Arthropoda</taxon>
        <taxon>Hexapoda</taxon>
        <taxon>Insecta</taxon>
        <taxon>Pterygota</taxon>
        <taxon>Neoptera</taxon>
        <taxon>Endopterygota</taxon>
        <taxon>Hymenoptera</taxon>
        <taxon>Apocrita</taxon>
        <taxon>Proctotrupomorpha</taxon>
        <taxon>Chalcidoidea</taxon>
        <taxon>Agaonidae</taxon>
        <taxon>Agaoninae</taxon>
        <taxon>Ceratosolen</taxon>
    </lineage>
</organism>
<dbReference type="Proteomes" id="UP000695007">
    <property type="component" value="Unplaced"/>
</dbReference>